<gene>
    <name evidence="1" type="ORF">AVDCRST_MAG94-2725</name>
</gene>
<evidence type="ECO:0000313" key="1">
    <source>
        <dbReference type="EMBL" id="CAA9349545.1"/>
    </source>
</evidence>
<reference evidence="1" key="1">
    <citation type="submission" date="2020-02" db="EMBL/GenBank/DDBJ databases">
        <authorList>
            <person name="Meier V. D."/>
        </authorList>
    </citation>
    <scope>NUCLEOTIDE SEQUENCE</scope>
    <source>
        <strain evidence="1">AVDCRST_MAG94</strain>
    </source>
</reference>
<dbReference type="AlphaFoldDB" id="A0A6J4M4A6"/>
<proteinExistence type="predicted"/>
<name>A0A6J4M4A6_9CYAN</name>
<dbReference type="EMBL" id="CADCTY010000954">
    <property type="protein sequence ID" value="CAA9349545.1"/>
    <property type="molecule type" value="Genomic_DNA"/>
</dbReference>
<organism evidence="1">
    <name type="scientific">uncultured Leptolyngbya sp</name>
    <dbReference type="NCBI Taxonomy" id="332963"/>
    <lineage>
        <taxon>Bacteria</taxon>
        <taxon>Bacillati</taxon>
        <taxon>Cyanobacteriota</taxon>
        <taxon>Cyanophyceae</taxon>
        <taxon>Leptolyngbyales</taxon>
        <taxon>Leptolyngbyaceae</taxon>
        <taxon>Leptolyngbya group</taxon>
        <taxon>Leptolyngbya</taxon>
        <taxon>environmental samples</taxon>
    </lineage>
</organism>
<sequence>MLEKLTDSAALEREGRMLQERTIESWAIGM</sequence>
<protein>
    <submittedName>
        <fullName evidence="1">Uncharacterized protein</fullName>
    </submittedName>
</protein>
<feature type="non-terminal residue" evidence="1">
    <location>
        <position position="30"/>
    </location>
</feature>
<accession>A0A6J4M4A6</accession>